<dbReference type="GO" id="GO:0008270">
    <property type="term" value="F:zinc ion binding"/>
    <property type="evidence" value="ECO:0007669"/>
    <property type="project" value="InterPro"/>
</dbReference>
<evidence type="ECO:0000313" key="3">
    <source>
        <dbReference type="Proteomes" id="UP000017559"/>
    </source>
</evidence>
<sequence>MSTASAATTSKFEGAIRFHTKSRSGCLTCRKKRIKCDETKPICKKCYRRNIECVQRPKNGNNQERRQQKQQEMVLYESLAAPTPIPIDITSLQTLHHFTTATSVSFMSDPRCIAVMRAMAFELSWDNPHLFHALLSCTSLHLGRLYSEEPKWVYLASAHRKAAIAALPGATNLDAKFLTIGLFTIYTISSSLSSSPENIFSLMTSLHNISLTMEGHHMYEDPRLKVVDPFSVDLQADSVEALGHLQWIYNFPTSGLELESEELFDPDIKEAYRQAVEALYVAYRLSRMGYEVKSAKVWPLFFGKRFSALLNERRQRKLEDSGDEEFVRVWCVIVLFSLKLYDDNSAAFKKNYLDDASAFTIELPTPSPAVEFKLHKVNYSLLGLETSERFGPGVKVSVPG</sequence>
<dbReference type="PANTHER" id="PTHR47784:SF4">
    <property type="entry name" value="ZN(II)2CYS6 TRANSCRIPTION FACTOR (EUROFUNG)"/>
    <property type="match status" value="1"/>
</dbReference>
<gene>
    <name evidence="2" type="ORF">Moror_17024</name>
</gene>
<dbReference type="InterPro" id="IPR001138">
    <property type="entry name" value="Zn2Cys6_DnaBD"/>
</dbReference>
<keyword evidence="3" id="KW-1185">Reference proteome</keyword>
<dbReference type="Pfam" id="PF00172">
    <property type="entry name" value="Zn_clus"/>
    <property type="match status" value="1"/>
</dbReference>
<dbReference type="PROSITE" id="PS50048">
    <property type="entry name" value="ZN2_CY6_FUNGAL_2"/>
    <property type="match status" value="1"/>
</dbReference>
<dbReference type="Proteomes" id="UP000017559">
    <property type="component" value="Unassembled WGS sequence"/>
</dbReference>
<organism evidence="2 3">
    <name type="scientific">Moniliophthora roreri (strain MCA 2997)</name>
    <name type="common">Cocoa frosty pod rot fungus</name>
    <name type="synonym">Crinipellis roreri</name>
    <dbReference type="NCBI Taxonomy" id="1381753"/>
    <lineage>
        <taxon>Eukaryota</taxon>
        <taxon>Fungi</taxon>
        <taxon>Dikarya</taxon>
        <taxon>Basidiomycota</taxon>
        <taxon>Agaricomycotina</taxon>
        <taxon>Agaricomycetes</taxon>
        <taxon>Agaricomycetidae</taxon>
        <taxon>Agaricales</taxon>
        <taxon>Marasmiineae</taxon>
        <taxon>Marasmiaceae</taxon>
        <taxon>Moniliophthora</taxon>
    </lineage>
</organism>
<protein>
    <submittedName>
        <fullName evidence="2">C6 transcription</fullName>
    </submittedName>
</protein>
<dbReference type="SMART" id="SM00066">
    <property type="entry name" value="GAL4"/>
    <property type="match status" value="1"/>
</dbReference>
<dbReference type="OrthoDB" id="5419315at2759"/>
<evidence type="ECO:0000313" key="2">
    <source>
        <dbReference type="EMBL" id="ESK84134.1"/>
    </source>
</evidence>
<dbReference type="EMBL" id="AWSO01001362">
    <property type="protein sequence ID" value="ESK84134.1"/>
    <property type="molecule type" value="Genomic_DNA"/>
</dbReference>
<dbReference type="PANTHER" id="PTHR47784">
    <property type="entry name" value="STEROL UPTAKE CONTROL PROTEIN 2"/>
    <property type="match status" value="1"/>
</dbReference>
<feature type="domain" description="Zn(2)-C6 fungal-type" evidence="1">
    <location>
        <begin position="25"/>
        <end position="55"/>
    </location>
</feature>
<dbReference type="Gene3D" id="4.10.240.10">
    <property type="entry name" value="Zn(2)-C6 fungal-type DNA-binding domain"/>
    <property type="match status" value="1"/>
</dbReference>
<dbReference type="PROSITE" id="PS00463">
    <property type="entry name" value="ZN2_CY6_FUNGAL_1"/>
    <property type="match status" value="1"/>
</dbReference>
<dbReference type="CDD" id="cd00067">
    <property type="entry name" value="GAL4"/>
    <property type="match status" value="1"/>
</dbReference>
<dbReference type="HOGENOM" id="CLU_024934_3_0_1"/>
<accession>V2XXM9</accession>
<dbReference type="InterPro" id="IPR053157">
    <property type="entry name" value="Sterol_Uptake_Regulator"/>
</dbReference>
<dbReference type="InterPro" id="IPR036864">
    <property type="entry name" value="Zn2-C6_fun-type_DNA-bd_sf"/>
</dbReference>
<dbReference type="AlphaFoldDB" id="V2XXM9"/>
<evidence type="ECO:0000259" key="1">
    <source>
        <dbReference type="PROSITE" id="PS50048"/>
    </source>
</evidence>
<dbReference type="KEGG" id="mrr:Moror_17024"/>
<reference evidence="2 3" key="1">
    <citation type="journal article" date="2014" name="BMC Genomics">
        <title>Genome and secretome analysis of the hemibiotrophic fungal pathogen, Moniliophthora roreri, which causes frosty pod rot disease of cacao: mechanisms of the biotrophic and necrotrophic phases.</title>
        <authorList>
            <person name="Meinhardt L.W."/>
            <person name="Costa G.G.L."/>
            <person name="Thomazella D.P.T."/>
            <person name="Teixeira P.J.P.L."/>
            <person name="Carazzolle M.F."/>
            <person name="Schuster S.C."/>
            <person name="Carlson J.E."/>
            <person name="Guiltinan M.J."/>
            <person name="Mieczkowski P."/>
            <person name="Farmer A."/>
            <person name="Ramaraj T."/>
            <person name="Crozier J."/>
            <person name="Davis R.E."/>
            <person name="Shao J."/>
            <person name="Melnick R.L."/>
            <person name="Pereira G.A.G."/>
            <person name="Bailey B.A."/>
        </authorList>
    </citation>
    <scope>NUCLEOTIDE SEQUENCE [LARGE SCALE GENOMIC DNA]</scope>
    <source>
        <strain evidence="2 3">MCA 2997</strain>
    </source>
</reference>
<dbReference type="SUPFAM" id="SSF57701">
    <property type="entry name" value="Zn2/Cys6 DNA-binding domain"/>
    <property type="match status" value="1"/>
</dbReference>
<name>V2XXM9_MONRO</name>
<proteinExistence type="predicted"/>
<dbReference type="GO" id="GO:0001228">
    <property type="term" value="F:DNA-binding transcription activator activity, RNA polymerase II-specific"/>
    <property type="evidence" value="ECO:0007669"/>
    <property type="project" value="TreeGrafter"/>
</dbReference>
<comment type="caution">
    <text evidence="2">The sequence shown here is derived from an EMBL/GenBank/DDBJ whole genome shotgun (WGS) entry which is preliminary data.</text>
</comment>